<evidence type="ECO:0000313" key="2">
    <source>
        <dbReference type="Proteomes" id="UP001523550"/>
    </source>
</evidence>
<proteinExistence type="predicted"/>
<reference evidence="1 2" key="1">
    <citation type="submission" date="2022-03" db="EMBL/GenBank/DDBJ databases">
        <title>Genomic Encyclopedia of Type Strains, Phase III (KMG-III): the genomes of soil and plant-associated and newly described type strains.</title>
        <authorList>
            <person name="Whitman W."/>
        </authorList>
    </citation>
    <scope>NUCLEOTIDE SEQUENCE [LARGE SCALE GENOMIC DNA]</scope>
    <source>
        <strain evidence="1 2">BSker1</strain>
    </source>
</reference>
<name>A0ABT1GCG4_9GAMM</name>
<organism evidence="1 2">
    <name type="scientific">Natronospira proteinivora</name>
    <dbReference type="NCBI Taxonomy" id="1807133"/>
    <lineage>
        <taxon>Bacteria</taxon>
        <taxon>Pseudomonadati</taxon>
        <taxon>Pseudomonadota</taxon>
        <taxon>Gammaproteobacteria</taxon>
        <taxon>Natronospirales</taxon>
        <taxon>Natronospiraceae</taxon>
        <taxon>Natronospira</taxon>
    </lineage>
</organism>
<comment type="caution">
    <text evidence="1">The sequence shown here is derived from an EMBL/GenBank/DDBJ whole genome shotgun (WGS) entry which is preliminary data.</text>
</comment>
<dbReference type="Proteomes" id="UP001523550">
    <property type="component" value="Unassembled WGS sequence"/>
</dbReference>
<accession>A0ABT1GCG4</accession>
<sequence>MASQDVVRFPILRKPAGRMPDGVLKPLFQIPITVVSRQQRGLVLPEIVFHHLAVDGLGDTVTQSIVLILNMMLWGDDLFQPALAVIAVLRDLAISVMFFAEAAVAVVLVADVAIGRLAALELIGQVVLGGFVVDPAEVWWPESWPPQSFPTIHTITDNNEILDAHRYQKTQNIKL</sequence>
<evidence type="ECO:0000313" key="1">
    <source>
        <dbReference type="EMBL" id="MCP1728058.1"/>
    </source>
</evidence>
<gene>
    <name evidence="1" type="ORF">J2T60_002058</name>
</gene>
<protein>
    <submittedName>
        <fullName evidence="1">Uncharacterized protein</fullName>
    </submittedName>
</protein>
<keyword evidence="2" id="KW-1185">Reference proteome</keyword>
<dbReference type="EMBL" id="JALJYF010000002">
    <property type="protein sequence ID" value="MCP1728058.1"/>
    <property type="molecule type" value="Genomic_DNA"/>
</dbReference>